<evidence type="ECO:0000256" key="1">
    <source>
        <dbReference type="SAM" id="MobiDB-lite"/>
    </source>
</evidence>
<feature type="compositionally biased region" description="Pro residues" evidence="1">
    <location>
        <begin position="263"/>
        <end position="276"/>
    </location>
</feature>
<feature type="compositionally biased region" description="Polar residues" evidence="1">
    <location>
        <begin position="87"/>
        <end position="101"/>
    </location>
</feature>
<protein>
    <submittedName>
        <fullName evidence="2">Uncharacterized protein</fullName>
    </submittedName>
</protein>
<dbReference type="EMBL" id="CP022188">
    <property type="protein sequence ID" value="AWI80697.1"/>
    <property type="molecule type" value="Genomic_DNA"/>
</dbReference>
<feature type="region of interest" description="Disordered" evidence="1">
    <location>
        <begin position="186"/>
        <end position="296"/>
    </location>
</feature>
<evidence type="ECO:0000313" key="3">
    <source>
        <dbReference type="Proteomes" id="UP000244902"/>
    </source>
</evidence>
<dbReference type="AlphaFoldDB" id="A0A2U8H417"/>
<feature type="region of interest" description="Disordered" evidence="1">
    <location>
        <begin position="31"/>
        <end position="174"/>
    </location>
</feature>
<organism evidence="2 3">
    <name type="scientific">Parazoarcus communis</name>
    <dbReference type="NCBI Taxonomy" id="41977"/>
    <lineage>
        <taxon>Bacteria</taxon>
        <taxon>Pseudomonadati</taxon>
        <taxon>Pseudomonadota</taxon>
        <taxon>Betaproteobacteria</taxon>
        <taxon>Rhodocyclales</taxon>
        <taxon>Zoogloeaceae</taxon>
        <taxon>Parazoarcus</taxon>
    </lineage>
</organism>
<name>A0A2U8H417_9RHOO</name>
<gene>
    <name evidence="2" type="ORF">CEW87_15765</name>
</gene>
<sequence length="296" mass="30750">MSGYLLQLARRGLGLSPGVRSRATLPYAASTAAPNAAKDGTGLEIAPDVLQAASSSSPGTPDISPQSAPQTRNAATASTPSVPPTLLSAQQVQSGVLQRTAQAKPDTPGPGRHTGTHAPDVLQHRSGDTRETHAAHDTTHGTSIAANLAPTRSPATRVPHPDTRQTPPPTQAATRVRLDTLIDRLVAPPPQSDVPARDAATTASDERAQPLPIAERATLMPSRASTGAERMAVNPQPLHAGQTSDTPDTPPEVHITIGRLEINPPPRPAPPPPPQRRGPAPLSLGDYLARRQGGRS</sequence>
<dbReference type="Proteomes" id="UP000244902">
    <property type="component" value="Chromosome"/>
</dbReference>
<feature type="compositionally biased region" description="Polar residues" evidence="1">
    <location>
        <begin position="52"/>
        <end position="80"/>
    </location>
</feature>
<reference evidence="2 3" key="1">
    <citation type="submission" date="2017-06" db="EMBL/GenBank/DDBJ databases">
        <title>Azoarcus sp. TSNA42 complete genome sequence.</title>
        <authorList>
            <person name="Woo J.-H."/>
            <person name="Kim H.-S."/>
        </authorList>
    </citation>
    <scope>NUCLEOTIDE SEQUENCE [LARGE SCALE GENOMIC DNA]</scope>
    <source>
        <strain evidence="2 3">TSNA42</strain>
    </source>
</reference>
<accession>A0A2U8H417</accession>
<dbReference type="RefSeq" id="WP_108974505.1">
    <property type="nucleotide sequence ID" value="NZ_CP022188.1"/>
</dbReference>
<feature type="compositionally biased region" description="Basic and acidic residues" evidence="1">
    <location>
        <begin position="122"/>
        <end position="139"/>
    </location>
</feature>
<evidence type="ECO:0000313" key="2">
    <source>
        <dbReference type="EMBL" id="AWI80697.1"/>
    </source>
</evidence>
<proteinExistence type="predicted"/>